<dbReference type="RefSeq" id="WP_092687596.1">
    <property type="nucleotide sequence ID" value="NZ_FNPK01000003.1"/>
</dbReference>
<dbReference type="EMBL" id="FNPK01000003">
    <property type="protein sequence ID" value="SDY05680.1"/>
    <property type="molecule type" value="Genomic_DNA"/>
</dbReference>
<sequence length="730" mass="77104">MSQSASGLQYDELGFLIGLKKTGRDVAKIDKNVEQIINLLEQALKARESQQYQHEPSQPKLSALAQALIDAQREPVNSEDLIREQRQATTAINQLLETVEDLVSESVQSSNSKAKPKRSTIQNDSVTIDSQESIARELGSDRQRDANGRFIGSGQESGSALGKITQTLSTAITNGLNSTPQGIDPTVDAINEVATVLSPVKRVAGFMLRPLSGLMKSRKRSEPLPKEESEHNKKQIKMLQKIADNLASRGGLLGGIGKLLGAGGGLLGGLLGGLFGKGGKGLTKLLKFGKGLPVIGALLTALSFSDWKSQSTKEKGGTVGSLAGGTIGAIAGSLLGPVGTLIGGMAGAWIGDKLGSTVAPYFKEWTDSLKAADLPGILKAGWDSFIDLATKAFNLTPVGQSTSLIKDGYDWIKQKLSGNSSGTSLLFRKQYGGQGLDEPAQFGGASLNSFSASEYAPILDEIARGESTKGAFGTSGYDAVYSGAPIRPPKPISQMTFGEVKAYQKQLIKAGSKSTGAGRYQNIWNKGAFAKMAEQAGFKDSDIFNAENQDKLAIHYAGGKKQLDKWIETKNGVALANKTSQQWAGVKNARGVGNYDGDGLNKARHGGVEAMRKASEEILNKRKQSASSKSPVSNQAASIVNSAKNNTASAIASRNAEVPAVTRTNSLASTFTPPKINTQIEPAKEYLTSPSPQQVVVVNQNSGNINQNVSDRLLAHAITGGLGMGDMWNG</sequence>
<dbReference type="STRING" id="595670.SAMN05421643_1036"/>
<name>A0A1H3GRJ7_9GAMM</name>
<organism evidence="2 3">
    <name type="scientific">Acinetobacter kyonggiensis</name>
    <dbReference type="NCBI Taxonomy" id="595670"/>
    <lineage>
        <taxon>Bacteria</taxon>
        <taxon>Pseudomonadati</taxon>
        <taxon>Pseudomonadota</taxon>
        <taxon>Gammaproteobacteria</taxon>
        <taxon>Moraxellales</taxon>
        <taxon>Moraxellaceae</taxon>
        <taxon>Acinetobacter</taxon>
    </lineage>
</organism>
<feature type="compositionally biased region" description="Polar residues" evidence="1">
    <location>
        <begin position="107"/>
        <end position="133"/>
    </location>
</feature>
<feature type="compositionally biased region" description="Basic and acidic residues" evidence="1">
    <location>
        <begin position="134"/>
        <end position="147"/>
    </location>
</feature>
<protein>
    <recommendedName>
        <fullName evidence="4">Phage tail lysozyme domain-containing protein</fullName>
    </recommendedName>
</protein>
<evidence type="ECO:0008006" key="4">
    <source>
        <dbReference type="Google" id="ProtNLM"/>
    </source>
</evidence>
<keyword evidence="3" id="KW-1185">Reference proteome</keyword>
<reference evidence="3" key="1">
    <citation type="submission" date="2016-10" db="EMBL/GenBank/DDBJ databases">
        <authorList>
            <person name="Varghese N."/>
            <person name="Submissions S."/>
        </authorList>
    </citation>
    <scope>NUCLEOTIDE SEQUENCE [LARGE SCALE GENOMIC DNA]</scope>
    <source>
        <strain evidence="3">ANC 5109</strain>
    </source>
</reference>
<proteinExistence type="predicted"/>
<evidence type="ECO:0000313" key="3">
    <source>
        <dbReference type="Proteomes" id="UP000199035"/>
    </source>
</evidence>
<dbReference type="Gene3D" id="1.10.530.10">
    <property type="match status" value="1"/>
</dbReference>
<dbReference type="Proteomes" id="UP000199035">
    <property type="component" value="Unassembled WGS sequence"/>
</dbReference>
<dbReference type="InterPro" id="IPR023346">
    <property type="entry name" value="Lysozyme-like_dom_sf"/>
</dbReference>
<dbReference type="SUPFAM" id="SSF53955">
    <property type="entry name" value="Lysozyme-like"/>
    <property type="match status" value="1"/>
</dbReference>
<evidence type="ECO:0000256" key="1">
    <source>
        <dbReference type="SAM" id="MobiDB-lite"/>
    </source>
</evidence>
<feature type="region of interest" description="Disordered" evidence="1">
    <location>
        <begin position="107"/>
        <end position="158"/>
    </location>
</feature>
<evidence type="ECO:0000313" key="2">
    <source>
        <dbReference type="EMBL" id="SDY05680.1"/>
    </source>
</evidence>
<dbReference type="AlphaFoldDB" id="A0A1H3GRJ7"/>
<gene>
    <name evidence="2" type="ORF">SAMN05421643_1036</name>
</gene>
<accession>A0A1H3GRJ7</accession>